<dbReference type="Proteomes" id="UP000602087">
    <property type="component" value="Unassembled WGS sequence"/>
</dbReference>
<dbReference type="Pfam" id="PF19843">
    <property type="entry name" value="DUF6318"/>
    <property type="match status" value="1"/>
</dbReference>
<comment type="caution">
    <text evidence="3">The sequence shown here is derived from an EMBL/GenBank/DDBJ whole genome shotgun (WGS) entry which is preliminary data.</text>
</comment>
<reference evidence="3" key="1">
    <citation type="submission" date="2020-12" db="EMBL/GenBank/DDBJ databases">
        <title>Sanguibacter suaedae sp. nov., isolated from Suaeda aralocaspica.</title>
        <authorList>
            <person name="Ma Q."/>
        </authorList>
    </citation>
    <scope>NUCLEOTIDE SEQUENCE</scope>
    <source>
        <strain evidence="3">YZGR15</strain>
    </source>
</reference>
<accession>A0A934M6G7</accession>
<feature type="compositionally biased region" description="Pro residues" evidence="1">
    <location>
        <begin position="1"/>
        <end position="18"/>
    </location>
</feature>
<dbReference type="RefSeq" id="WP_198732791.1">
    <property type="nucleotide sequence ID" value="NZ_JAEINH010000003.1"/>
</dbReference>
<name>A0A934M6G7_9MICO</name>
<feature type="region of interest" description="Disordered" evidence="1">
    <location>
        <begin position="73"/>
        <end position="97"/>
    </location>
</feature>
<evidence type="ECO:0000256" key="1">
    <source>
        <dbReference type="SAM" id="MobiDB-lite"/>
    </source>
</evidence>
<dbReference type="EMBL" id="JAEINH010000003">
    <property type="protein sequence ID" value="MBI9114222.1"/>
    <property type="molecule type" value="Genomic_DNA"/>
</dbReference>
<feature type="region of interest" description="Disordered" evidence="1">
    <location>
        <begin position="1"/>
        <end position="27"/>
    </location>
</feature>
<dbReference type="InterPro" id="IPR046281">
    <property type="entry name" value="DUF6318"/>
</dbReference>
<proteinExistence type="predicted"/>
<gene>
    <name evidence="3" type="ORF">JAV76_04235</name>
</gene>
<dbReference type="AlphaFoldDB" id="A0A934M6G7"/>
<protein>
    <recommendedName>
        <fullName evidence="2">DUF6318 domain-containing protein</fullName>
    </recommendedName>
</protein>
<evidence type="ECO:0000259" key="2">
    <source>
        <dbReference type="Pfam" id="PF19843"/>
    </source>
</evidence>
<evidence type="ECO:0000313" key="4">
    <source>
        <dbReference type="Proteomes" id="UP000602087"/>
    </source>
</evidence>
<sequence length="155" mass="16416">MTETPDPTPSATPTPPERPAAMDGTDNEAAKAAAEYFLSTYMFTYSSGETDLWKSVSGAECSFCRNVSASVDASAERGERSTGGELTWSGEPVISPVDGTPVIEVSFDVRESEGQVTDSDGATIDRSPAANLSISVFVYRDGDWRIFDVSAGPAE</sequence>
<evidence type="ECO:0000313" key="3">
    <source>
        <dbReference type="EMBL" id="MBI9114222.1"/>
    </source>
</evidence>
<organism evidence="3 4">
    <name type="scientific">Sanguibacter suaedae</name>
    <dbReference type="NCBI Taxonomy" id="2795737"/>
    <lineage>
        <taxon>Bacteria</taxon>
        <taxon>Bacillati</taxon>
        <taxon>Actinomycetota</taxon>
        <taxon>Actinomycetes</taxon>
        <taxon>Micrococcales</taxon>
        <taxon>Sanguibacteraceae</taxon>
        <taxon>Sanguibacter</taxon>
    </lineage>
</organism>
<feature type="domain" description="DUF6318" evidence="2">
    <location>
        <begin position="14"/>
        <end position="147"/>
    </location>
</feature>
<keyword evidence="4" id="KW-1185">Reference proteome</keyword>